<evidence type="ECO:0000313" key="6">
    <source>
        <dbReference type="EMBL" id="EAS45758.1"/>
    </source>
</evidence>
<dbReference type="RefSeq" id="WP_006229063.1">
    <property type="nucleotide sequence ID" value="NZ_CH724134.1"/>
</dbReference>
<dbReference type="REBASE" id="23952">
    <property type="entry name" value="S.PprTCKORF5251P"/>
</dbReference>
<dbReference type="GO" id="GO:0003677">
    <property type="term" value="F:DNA binding"/>
    <property type="evidence" value="ECO:0007669"/>
    <property type="project" value="UniProtKB-KW"/>
</dbReference>
<reference evidence="6 7" key="1">
    <citation type="submission" date="2006-03" db="EMBL/GenBank/DDBJ databases">
        <authorList>
            <person name="Bartlett D.H."/>
            <person name="Valle G."/>
            <person name="Lauro F.M."/>
            <person name="Vezzi A."/>
            <person name="Simonato F."/>
            <person name="Eloe E."/>
            <person name="Vitulo N."/>
            <person name="Stratton T.K."/>
            <person name="D'angelo M."/>
            <person name="Ferriera S."/>
            <person name="Johnson J."/>
            <person name="Kravitz S."/>
            <person name="Beeson K."/>
            <person name="Sutton G."/>
            <person name="Rogers Y."/>
            <person name="Friedman R."/>
            <person name="Frazier M."/>
            <person name="Venter J.C."/>
        </authorList>
    </citation>
    <scope>NUCLEOTIDE SEQUENCE [LARGE SCALE GENOMIC DNA]</scope>
    <source>
        <strain evidence="6 7">3TCK</strain>
    </source>
</reference>
<dbReference type="InterPro" id="IPR051212">
    <property type="entry name" value="Type-I_RE_S_subunit"/>
</dbReference>
<dbReference type="Gene3D" id="3.90.220.20">
    <property type="entry name" value="DNA methylase specificity domains"/>
    <property type="match status" value="2"/>
</dbReference>
<sequence length="523" mass="58249">MSQLPKGWAENSLGNLVVVERGSSPRPIKNFLTDSDDGVNWIKIGDAKKGQKLLTSTAEKITKEGAMKSRFVDVGDFILSNSMSFGLPYIMGIPGYIHDGWFVFRLPKQISSDYFYYLLSSSYVGAQFNNLAVGGVVKNISGDLVKKAILPLPPLAEQTRIVEKLDEVLAQVDTIKARLDGIPAIIKRFRQSVLAAAVSGKLTEEWRDINTAQDIEKFCSEITDVRKEQYLVTCQKAKLAKSKKPRKPSNIDDKIEPHLDVLDLLPSIPEQWTQKVLSFVTDNYADSIVDGPFGASINVKTDYIDDGVPVIRMVNIRPFQFLRENRKFVSFEKFEGLSRHKINEGDVLFAKVGATTGDCCMYPMNEPIAMLSTTGSCRITVDKQVYNSEFLVIVLNAYRRIFNSITSQVAQPFLNMKTIKSVPIPIPALEEQKEIVRLVDQYFSFADTIEAQVKKAQARVDSLTQSILAKAFRGELVAQDPSDEPADKLLERIAQARIEAEALAKAAKKIEANKKRAAKKASA</sequence>
<protein>
    <submittedName>
        <fullName evidence="6">Type I restriction-modification system, S subunit</fullName>
    </submittedName>
</protein>
<evidence type="ECO:0000259" key="5">
    <source>
        <dbReference type="Pfam" id="PF01420"/>
    </source>
</evidence>
<accession>Q1Z9T4</accession>
<gene>
    <name evidence="6" type="ORF">P3TCK_05256</name>
</gene>
<proteinExistence type="inferred from homology"/>
<feature type="coiled-coil region" evidence="4">
    <location>
        <begin position="446"/>
        <end position="520"/>
    </location>
</feature>
<evidence type="ECO:0000313" key="7">
    <source>
        <dbReference type="Proteomes" id="UP000003789"/>
    </source>
</evidence>
<evidence type="ECO:0000256" key="3">
    <source>
        <dbReference type="ARBA" id="ARBA00023125"/>
    </source>
</evidence>
<evidence type="ECO:0000256" key="2">
    <source>
        <dbReference type="ARBA" id="ARBA00022747"/>
    </source>
</evidence>
<keyword evidence="4" id="KW-0175">Coiled coil</keyword>
<dbReference type="InterPro" id="IPR044946">
    <property type="entry name" value="Restrct_endonuc_typeI_TRD_sf"/>
</dbReference>
<evidence type="ECO:0000256" key="1">
    <source>
        <dbReference type="ARBA" id="ARBA00010923"/>
    </source>
</evidence>
<dbReference type="Proteomes" id="UP000003789">
    <property type="component" value="Unassembled WGS sequence"/>
</dbReference>
<comment type="similarity">
    <text evidence="1">Belongs to the type-I restriction system S methylase family.</text>
</comment>
<keyword evidence="2" id="KW-0680">Restriction system</keyword>
<dbReference type="InterPro" id="IPR000055">
    <property type="entry name" value="Restrct_endonuc_typeI_TRD"/>
</dbReference>
<dbReference type="OrthoDB" id="398435at2"/>
<organism evidence="6 7">
    <name type="scientific">Photobacterium profundum 3TCK</name>
    <dbReference type="NCBI Taxonomy" id="314280"/>
    <lineage>
        <taxon>Bacteria</taxon>
        <taxon>Pseudomonadati</taxon>
        <taxon>Pseudomonadota</taxon>
        <taxon>Gammaproteobacteria</taxon>
        <taxon>Vibrionales</taxon>
        <taxon>Vibrionaceae</taxon>
        <taxon>Photobacterium</taxon>
    </lineage>
</organism>
<dbReference type="AlphaFoldDB" id="Q1Z9T4"/>
<dbReference type="CDD" id="cd17283">
    <property type="entry name" value="RMtype1_S_Hpy180ORF7835P_TRD2-CR2_like"/>
    <property type="match status" value="1"/>
</dbReference>
<dbReference type="PANTHER" id="PTHR43140">
    <property type="entry name" value="TYPE-1 RESTRICTION ENZYME ECOKI SPECIFICITY PROTEIN"/>
    <property type="match status" value="1"/>
</dbReference>
<dbReference type="SUPFAM" id="SSF116734">
    <property type="entry name" value="DNA methylase specificity domain"/>
    <property type="match status" value="2"/>
</dbReference>
<dbReference type="EMBL" id="AAPH01000001">
    <property type="protein sequence ID" value="EAS45758.1"/>
    <property type="molecule type" value="Genomic_DNA"/>
</dbReference>
<dbReference type="HOGENOM" id="CLU_021095_10_2_6"/>
<feature type="domain" description="Type I restriction modification DNA specificity" evidence="5">
    <location>
        <begin position="341"/>
        <end position="454"/>
    </location>
</feature>
<evidence type="ECO:0000256" key="4">
    <source>
        <dbReference type="SAM" id="Coils"/>
    </source>
</evidence>
<keyword evidence="3" id="KW-0238">DNA-binding</keyword>
<feature type="domain" description="Type I restriction modification DNA specificity" evidence="5">
    <location>
        <begin position="5"/>
        <end position="182"/>
    </location>
</feature>
<dbReference type="Pfam" id="PF01420">
    <property type="entry name" value="Methylase_S"/>
    <property type="match status" value="2"/>
</dbReference>
<dbReference type="PANTHER" id="PTHR43140:SF1">
    <property type="entry name" value="TYPE I RESTRICTION ENZYME ECOKI SPECIFICITY SUBUNIT"/>
    <property type="match status" value="1"/>
</dbReference>
<name>Q1Z9T4_9GAMM</name>
<dbReference type="GO" id="GO:0009307">
    <property type="term" value="P:DNA restriction-modification system"/>
    <property type="evidence" value="ECO:0007669"/>
    <property type="project" value="UniProtKB-KW"/>
</dbReference>
<comment type="caution">
    <text evidence="6">The sequence shown here is derived from an EMBL/GenBank/DDBJ whole genome shotgun (WGS) entry which is preliminary data.</text>
</comment>